<evidence type="ECO:0000313" key="1">
    <source>
        <dbReference type="EMBL" id="MDB0569944.1"/>
    </source>
</evidence>
<organism evidence="1 2">
    <name type="scientific">Ralstonia solanacearum</name>
    <name type="common">Pseudomonas solanacearum</name>
    <dbReference type="NCBI Taxonomy" id="305"/>
    <lineage>
        <taxon>Bacteria</taxon>
        <taxon>Pseudomonadati</taxon>
        <taxon>Pseudomonadota</taxon>
        <taxon>Betaproteobacteria</taxon>
        <taxon>Burkholderiales</taxon>
        <taxon>Burkholderiaceae</taxon>
        <taxon>Ralstonia</taxon>
        <taxon>Ralstonia solanacearum species complex</taxon>
    </lineage>
</organism>
<dbReference type="RefSeq" id="WP_155402551.1">
    <property type="nucleotide sequence ID" value="NZ_CDLW01000001.1"/>
</dbReference>
<reference evidence="1" key="1">
    <citation type="submission" date="2021-09" db="EMBL/GenBank/DDBJ databases">
        <title>Genomic analysis of Ralstonia spp.</title>
        <authorList>
            <person name="Aburjaile F."/>
            <person name="Ariute J.C."/>
            <person name="Pais A.K.L."/>
            <person name="Albuquerque G.M.R."/>
            <person name="Silva A.M.F."/>
            <person name="Brenig B."/>
            <person name="Azevedo V."/>
            <person name="Matiuzzi M."/>
            <person name="Ramos R."/>
            <person name="Goes-Neto A."/>
            <person name="Soares S."/>
            <person name="Iseppon A.M.B."/>
            <person name="Souza E."/>
            <person name="Gama M."/>
        </authorList>
    </citation>
    <scope>NUCLEOTIDE SEQUENCE</scope>
    <source>
        <strain evidence="1">CCRMRs91</strain>
    </source>
</reference>
<protein>
    <submittedName>
        <fullName evidence="1">Uncharacterized protein</fullName>
    </submittedName>
</protein>
<evidence type="ECO:0000313" key="2">
    <source>
        <dbReference type="Proteomes" id="UP001144050"/>
    </source>
</evidence>
<gene>
    <name evidence="1" type="ORF">LBW59_04040</name>
</gene>
<dbReference type="EMBL" id="JAIVFG010000005">
    <property type="protein sequence ID" value="MDB0569944.1"/>
    <property type="molecule type" value="Genomic_DNA"/>
</dbReference>
<sequence>MNTVTATTPARELPASIRMASRLLNTSCGQLSQLPSHLLAFRACGCKILGLRLHRRVQGIALRFRPSLVQFCLHLLAPRLQLAESLGRSASFGDQPCAILVQFFVLPAGA</sequence>
<dbReference type="Proteomes" id="UP001144050">
    <property type="component" value="Unassembled WGS sequence"/>
</dbReference>
<comment type="caution">
    <text evidence="1">The sequence shown here is derived from an EMBL/GenBank/DDBJ whole genome shotgun (WGS) entry which is preliminary data.</text>
</comment>
<accession>A0AAW5ZJP6</accession>
<dbReference type="AlphaFoldDB" id="A0AAW5ZJP6"/>
<name>A0AAW5ZJP6_RALSL</name>
<proteinExistence type="predicted"/>